<evidence type="ECO:0000313" key="1">
    <source>
        <dbReference type="EMBL" id="MBU2788795.1"/>
    </source>
</evidence>
<name>A0AAE3CKS6_9PROT</name>
<proteinExistence type="predicted"/>
<keyword evidence="2" id="KW-1185">Reference proteome</keyword>
<evidence type="ECO:0000313" key="2">
    <source>
        <dbReference type="Proteomes" id="UP001197378"/>
    </source>
</evidence>
<sequence>MGLFDDVVSSGMAAFGADQGGFLGSAVRFLQSQPGGVSGTLQQLRDNGLGSVVDSWISNGQNQPISADQIESAIGSDRIQNIASTIGMDPQALTQGLSQALPGIIDRLTPGGEAPDAGGLDQALQSLKGLL</sequence>
<organism evidence="1 2">
    <name type="scientific">Igneacidithiobacillus copahuensis</name>
    <dbReference type="NCBI Taxonomy" id="2724909"/>
    <lineage>
        <taxon>Bacteria</taxon>
        <taxon>Pseudomonadati</taxon>
        <taxon>Pseudomonadota</taxon>
        <taxon>Acidithiobacillia</taxon>
        <taxon>Acidithiobacillales</taxon>
        <taxon>Acidithiobacillaceae</taxon>
        <taxon>Igneacidithiobacillus</taxon>
    </lineage>
</organism>
<dbReference type="AlphaFoldDB" id="A0AAE3CKS6"/>
<dbReference type="Proteomes" id="UP001197378">
    <property type="component" value="Unassembled WGS sequence"/>
</dbReference>
<dbReference type="InterPro" id="IPR027405">
    <property type="entry name" value="YidB-like"/>
</dbReference>
<comment type="caution">
    <text evidence="1">The sequence shown here is derived from an EMBL/GenBank/DDBJ whole genome shotgun (WGS) entry which is preliminary data.</text>
</comment>
<reference evidence="1" key="1">
    <citation type="journal article" date="2021" name="ISME J.">
        <title>Genomic evolution of the class Acidithiobacillia: deep-branching Proteobacteria living in extreme acidic conditions.</title>
        <authorList>
            <person name="Moya-Beltran A."/>
            <person name="Beard S."/>
            <person name="Rojas-Villalobos C."/>
            <person name="Issotta F."/>
            <person name="Gallardo Y."/>
            <person name="Ulloa R."/>
            <person name="Giaveno A."/>
            <person name="Degli Esposti M."/>
            <person name="Johnson D.B."/>
            <person name="Quatrini R."/>
        </authorList>
    </citation>
    <scope>NUCLEOTIDE SEQUENCE</scope>
    <source>
        <strain evidence="1">VAN18-1</strain>
    </source>
</reference>
<dbReference type="EMBL" id="JAAXYO010000165">
    <property type="protein sequence ID" value="MBU2788795.1"/>
    <property type="molecule type" value="Genomic_DNA"/>
</dbReference>
<gene>
    <name evidence="1" type="ORF">HFQ13_11395</name>
</gene>
<dbReference type="Pfam" id="PF20159">
    <property type="entry name" value="YidB"/>
    <property type="match status" value="1"/>
</dbReference>
<dbReference type="SUPFAM" id="SSF140804">
    <property type="entry name" value="YidB-like"/>
    <property type="match status" value="1"/>
</dbReference>
<accession>A0AAE3CKS6</accession>
<protein>
    <submittedName>
        <fullName evidence="1">DUF937 domain-containing protein</fullName>
    </submittedName>
</protein>
<dbReference type="Gene3D" id="1.10.10.690">
    <property type="entry name" value="YidB-like"/>
    <property type="match status" value="1"/>
</dbReference>
<dbReference type="InterPro" id="IPR045372">
    <property type="entry name" value="YidB"/>
</dbReference>